<dbReference type="EMBL" id="JACXST010000002">
    <property type="protein sequence ID" value="MBD9361700.1"/>
    <property type="molecule type" value="Genomic_DNA"/>
</dbReference>
<sequence>MGFFLPAGFCQMSDHSCFNSFYLGIISAILAQPCPADFMQWHNSEIQYLHGGNYQQPFNSNDVSQSIITVTHAHGWAYGRNFFFMDTLFTESGQAAQTNLYGEAYSTFSLGKISGLDLAYGIFKDFGVTAGVNLGENMNSSRSGFRAWLYGVTVDFDLPGFDYFNVDFLRQRVTETADIGTSWQITPVWKLPFEIAGTKWSFEGFADFIGHNHSAARQALAQPQLRLDIGDLWGDSDHLYIGLEYQYWHNKYGIKGLQDSVPQALVLWKF</sequence>
<dbReference type="Gene3D" id="2.40.230.20">
    <property type="entry name" value="Nucleoside-specific channel-forming protein, Tsx-like"/>
    <property type="match status" value="1"/>
</dbReference>
<dbReference type="InterPro" id="IPR036777">
    <property type="entry name" value="Channel_Tsx-like_sf"/>
</dbReference>
<protein>
    <submittedName>
        <fullName evidence="2">Ion channel protein Tsx</fullName>
    </submittedName>
</protein>
<evidence type="ECO:0000256" key="1">
    <source>
        <dbReference type="ARBA" id="ARBA00008728"/>
    </source>
</evidence>
<comment type="caution">
    <text evidence="2">The sequence shown here is derived from an EMBL/GenBank/DDBJ whole genome shotgun (WGS) entry which is preliminary data.</text>
</comment>
<dbReference type="InterPro" id="IPR018013">
    <property type="entry name" value="Channel_Tsx-like"/>
</dbReference>
<evidence type="ECO:0000313" key="3">
    <source>
        <dbReference type="Proteomes" id="UP000641152"/>
    </source>
</evidence>
<dbReference type="Proteomes" id="UP000641152">
    <property type="component" value="Unassembled WGS sequence"/>
</dbReference>
<name>A0ABR9DF31_9GAMM</name>
<organism evidence="2 3">
    <name type="scientific">Methylomonas fluvii</name>
    <dbReference type="NCBI Taxonomy" id="1854564"/>
    <lineage>
        <taxon>Bacteria</taxon>
        <taxon>Pseudomonadati</taxon>
        <taxon>Pseudomonadota</taxon>
        <taxon>Gammaproteobacteria</taxon>
        <taxon>Methylococcales</taxon>
        <taxon>Methylococcaceae</taxon>
        <taxon>Methylomonas</taxon>
    </lineage>
</organism>
<keyword evidence="3" id="KW-1185">Reference proteome</keyword>
<dbReference type="SUPFAM" id="SSF111364">
    <property type="entry name" value="Tsx-like channel"/>
    <property type="match status" value="1"/>
</dbReference>
<gene>
    <name evidence="2" type="ORF">EBB_14460</name>
</gene>
<evidence type="ECO:0000313" key="2">
    <source>
        <dbReference type="EMBL" id="MBD9361700.1"/>
    </source>
</evidence>
<comment type="similarity">
    <text evidence="1">Belongs to the nucleoside-specific channel-forming outer membrane porin (Tsx) (TC 1.B.10) family.</text>
</comment>
<proteinExistence type="inferred from homology"/>
<dbReference type="Pfam" id="PF03502">
    <property type="entry name" value="Channel_Tsx"/>
    <property type="match status" value="1"/>
</dbReference>
<accession>A0ABR9DF31</accession>
<reference evidence="2 3" key="1">
    <citation type="submission" date="2020-09" db="EMBL/GenBank/DDBJ databases">
        <title>Methylomonas albis sp. nov. and Methylomonas fluvii sp. nov.: Two cold-adapted methanotrophs from the River Elbe and an amended description of Methylovulum psychrotolerans strain Eb1.</title>
        <authorList>
            <person name="Bussmann I.K."/>
            <person name="Klings K.-W."/>
            <person name="Warnstedt J."/>
            <person name="Hoppert M."/>
            <person name="Saborowski A."/>
            <person name="Horn F."/>
            <person name="Liebner S."/>
        </authorList>
    </citation>
    <scope>NUCLEOTIDE SEQUENCE [LARGE SCALE GENOMIC DNA]</scope>
    <source>
        <strain evidence="2 3">EbB</strain>
    </source>
</reference>